<keyword evidence="1 3" id="KW-0489">Methyltransferase</keyword>
<feature type="non-terminal residue" evidence="3">
    <location>
        <position position="170"/>
    </location>
</feature>
<dbReference type="InterPro" id="IPR019410">
    <property type="entry name" value="Methyltransf_16"/>
</dbReference>
<dbReference type="GO" id="GO:0032259">
    <property type="term" value="P:methylation"/>
    <property type="evidence" value="ECO:0007669"/>
    <property type="project" value="UniProtKB-KW"/>
</dbReference>
<dbReference type="Pfam" id="PF10294">
    <property type="entry name" value="Methyltransf_16"/>
    <property type="match status" value="1"/>
</dbReference>
<comment type="caution">
    <text evidence="3">The sequence shown here is derived from an EMBL/GenBank/DDBJ whole genome shotgun (WGS) entry which is preliminary data.</text>
</comment>
<evidence type="ECO:0000256" key="2">
    <source>
        <dbReference type="ARBA" id="ARBA00022691"/>
    </source>
</evidence>
<dbReference type="Proteomes" id="UP000533954">
    <property type="component" value="Unassembled WGS sequence"/>
</dbReference>
<dbReference type="GO" id="GO:0032991">
    <property type="term" value="C:protein-containing complex"/>
    <property type="evidence" value="ECO:0007669"/>
    <property type="project" value="TreeGrafter"/>
</dbReference>
<dbReference type="GO" id="GO:0005829">
    <property type="term" value="C:cytosol"/>
    <property type="evidence" value="ECO:0007669"/>
    <property type="project" value="TreeGrafter"/>
</dbReference>
<protein>
    <submittedName>
        <fullName evidence="3">EFMT3 methyltransferase</fullName>
    </submittedName>
</protein>
<dbReference type="PANTHER" id="PTHR14614">
    <property type="entry name" value="HEPATOCELLULAR CARCINOMA-ASSOCIATED ANTIGEN"/>
    <property type="match status" value="1"/>
</dbReference>
<dbReference type="SUPFAM" id="SSF53335">
    <property type="entry name" value="S-adenosyl-L-methionine-dependent methyltransferases"/>
    <property type="match status" value="1"/>
</dbReference>
<dbReference type="OrthoDB" id="413520at2759"/>
<dbReference type="Gene3D" id="3.40.50.150">
    <property type="entry name" value="Vaccinia Virus protein VP39"/>
    <property type="match status" value="1"/>
</dbReference>
<name>A0A7K7VS06_EUDEL</name>
<keyword evidence="3" id="KW-0808">Transferase</keyword>
<keyword evidence="2" id="KW-0949">S-adenosyl-L-methionine</keyword>
<reference evidence="3 4" key="1">
    <citation type="submission" date="2019-09" db="EMBL/GenBank/DDBJ databases">
        <title>Bird 10,000 Genomes (B10K) Project - Family phase.</title>
        <authorList>
            <person name="Zhang G."/>
        </authorList>
    </citation>
    <scope>NUCLEOTIDE SEQUENCE [LARGE SCALE GENOMIC DNA]</scope>
    <source>
        <strain evidence="3">B10K-LSUMZ-16893</strain>
    </source>
</reference>
<evidence type="ECO:0000256" key="1">
    <source>
        <dbReference type="ARBA" id="ARBA00022603"/>
    </source>
</evidence>
<dbReference type="PANTHER" id="PTHR14614:SF5">
    <property type="entry name" value="EEF1A LYSINE METHYLTRANSFERASE 3"/>
    <property type="match status" value="1"/>
</dbReference>
<dbReference type="AlphaFoldDB" id="A0A7K7VS06"/>
<dbReference type="InterPro" id="IPR029063">
    <property type="entry name" value="SAM-dependent_MTases_sf"/>
</dbReference>
<dbReference type="GO" id="GO:0008168">
    <property type="term" value="F:methyltransferase activity"/>
    <property type="evidence" value="ECO:0007669"/>
    <property type="project" value="UniProtKB-KW"/>
</dbReference>
<accession>A0A7K7VS06</accession>
<organism evidence="3 4">
    <name type="scientific">Eudromia elegans</name>
    <name type="common">Elegant crested-tinamou</name>
    <dbReference type="NCBI Taxonomy" id="8805"/>
    <lineage>
        <taxon>Eukaryota</taxon>
        <taxon>Metazoa</taxon>
        <taxon>Chordata</taxon>
        <taxon>Craniata</taxon>
        <taxon>Vertebrata</taxon>
        <taxon>Euteleostomi</taxon>
        <taxon>Archelosauria</taxon>
        <taxon>Archosauria</taxon>
        <taxon>Dinosauria</taxon>
        <taxon>Saurischia</taxon>
        <taxon>Theropoda</taxon>
        <taxon>Coelurosauria</taxon>
        <taxon>Aves</taxon>
        <taxon>Palaeognathae</taxon>
        <taxon>Tinamiformes</taxon>
        <taxon>Tinamidae</taxon>
        <taxon>Eudromia</taxon>
    </lineage>
</organism>
<feature type="non-terminal residue" evidence="3">
    <location>
        <position position="1"/>
    </location>
</feature>
<proteinExistence type="predicted"/>
<sequence>ALALCSYFEEQQTDFQGRSVIELGAGTGIVGIVAALLGGDVTITDLPVALEQIQENVQRNLPAAPAPPPRVRALSWGLDHGAFPRGAYDVVLGADIVYVPETFPRLVATLRHLMGPRAVAFLSSKMRRELGAGLFFETLLPRHFLVELLRRDEEQDINIYRVTRAPRGPA</sequence>
<dbReference type="EMBL" id="VZSX01000533">
    <property type="protein sequence ID" value="NXA44189.1"/>
    <property type="molecule type" value="Genomic_DNA"/>
</dbReference>
<evidence type="ECO:0000313" key="3">
    <source>
        <dbReference type="EMBL" id="NXA44189.1"/>
    </source>
</evidence>
<dbReference type="CDD" id="cd02440">
    <property type="entry name" value="AdoMet_MTases"/>
    <property type="match status" value="1"/>
</dbReference>
<gene>
    <name evidence="3" type="primary">Eef1akmt3</name>
    <name evidence="3" type="ORF">EUDELE_R14490</name>
</gene>
<evidence type="ECO:0000313" key="4">
    <source>
        <dbReference type="Proteomes" id="UP000533954"/>
    </source>
</evidence>
<keyword evidence="4" id="KW-1185">Reference proteome</keyword>